<evidence type="ECO:0000313" key="2">
    <source>
        <dbReference type="Proteomes" id="UP000095283"/>
    </source>
</evidence>
<feature type="domain" description="BRCT" evidence="1">
    <location>
        <begin position="186"/>
        <end position="268"/>
    </location>
</feature>
<dbReference type="GO" id="GO:0005634">
    <property type="term" value="C:nucleus"/>
    <property type="evidence" value="ECO:0007669"/>
    <property type="project" value="TreeGrafter"/>
</dbReference>
<dbReference type="WBParaSite" id="Hba_15965">
    <property type="protein sequence ID" value="Hba_15965"/>
    <property type="gene ID" value="Hba_15965"/>
</dbReference>
<dbReference type="InterPro" id="IPR036420">
    <property type="entry name" value="BRCT_dom_sf"/>
</dbReference>
<dbReference type="SUPFAM" id="SSF52113">
    <property type="entry name" value="BRCT domain"/>
    <property type="match status" value="1"/>
</dbReference>
<name>A0A1I7XF60_HETBA</name>
<dbReference type="GO" id="GO:0003887">
    <property type="term" value="F:DNA-directed DNA polymerase activity"/>
    <property type="evidence" value="ECO:0007669"/>
    <property type="project" value="TreeGrafter"/>
</dbReference>
<dbReference type="GO" id="GO:0070987">
    <property type="term" value="P:error-free translesion synthesis"/>
    <property type="evidence" value="ECO:0007669"/>
    <property type="project" value="TreeGrafter"/>
</dbReference>
<sequence length="272" mass="30645">MDNFGKPSHSKQDPNVTVDLFVEEVAEIMVITIDDSENEMNISSDLFDSDEDQNVKQNSFLRGKCVKNICEQSSVSKHMEIGLPLDTLSEPYSNGKLCLESRSKDQNLTNSTSIKVLTIGDLNVDIEPDVMQSESSEDQLIRKRLDFSLEKMHQNDLNRARNFGDYMQLKKDKLRYQVNILSKPLVISNIFKGISIFVNGYTSVDGSGVLAPTALELRNLIQIHGGTYHCYYEYGVTTYIIASSLAAAKKTKTRKNEKFVKPDWIVDSSVLV</sequence>
<keyword evidence="2" id="KW-1185">Reference proteome</keyword>
<dbReference type="GO" id="GO:0017125">
    <property type="term" value="F:deoxycytidyl transferase activity"/>
    <property type="evidence" value="ECO:0007669"/>
    <property type="project" value="TreeGrafter"/>
</dbReference>
<reference evidence="3" key="1">
    <citation type="submission" date="2016-11" db="UniProtKB">
        <authorList>
            <consortium name="WormBaseParasite"/>
        </authorList>
    </citation>
    <scope>IDENTIFICATION</scope>
</reference>
<proteinExistence type="predicted"/>
<dbReference type="PANTHER" id="PTHR45990:SF1">
    <property type="entry name" value="DNA REPAIR PROTEIN REV1"/>
    <property type="match status" value="1"/>
</dbReference>
<protein>
    <submittedName>
        <fullName evidence="3">BRCT domain-containing protein</fullName>
    </submittedName>
</protein>
<dbReference type="PROSITE" id="PS50172">
    <property type="entry name" value="BRCT"/>
    <property type="match status" value="1"/>
</dbReference>
<dbReference type="Proteomes" id="UP000095283">
    <property type="component" value="Unplaced"/>
</dbReference>
<dbReference type="SMART" id="SM00292">
    <property type="entry name" value="BRCT"/>
    <property type="match status" value="1"/>
</dbReference>
<dbReference type="PANTHER" id="PTHR45990">
    <property type="entry name" value="DNA REPAIR PROTEIN REV1"/>
    <property type="match status" value="1"/>
</dbReference>
<dbReference type="Pfam" id="PF00533">
    <property type="entry name" value="BRCT"/>
    <property type="match status" value="1"/>
</dbReference>
<accession>A0A1I7XF60</accession>
<organism evidence="2 3">
    <name type="scientific">Heterorhabditis bacteriophora</name>
    <name type="common">Entomopathogenic nematode worm</name>
    <dbReference type="NCBI Taxonomy" id="37862"/>
    <lineage>
        <taxon>Eukaryota</taxon>
        <taxon>Metazoa</taxon>
        <taxon>Ecdysozoa</taxon>
        <taxon>Nematoda</taxon>
        <taxon>Chromadorea</taxon>
        <taxon>Rhabditida</taxon>
        <taxon>Rhabditina</taxon>
        <taxon>Rhabditomorpha</taxon>
        <taxon>Strongyloidea</taxon>
        <taxon>Heterorhabditidae</taxon>
        <taxon>Heterorhabditis</taxon>
    </lineage>
</organism>
<evidence type="ECO:0000259" key="1">
    <source>
        <dbReference type="PROSITE" id="PS50172"/>
    </source>
</evidence>
<evidence type="ECO:0000313" key="3">
    <source>
        <dbReference type="WBParaSite" id="Hba_15965"/>
    </source>
</evidence>
<dbReference type="GO" id="GO:0042276">
    <property type="term" value="P:error-prone translesion synthesis"/>
    <property type="evidence" value="ECO:0007669"/>
    <property type="project" value="TreeGrafter"/>
</dbReference>
<dbReference type="AlphaFoldDB" id="A0A1I7XF60"/>
<dbReference type="InterPro" id="IPR001357">
    <property type="entry name" value="BRCT_dom"/>
</dbReference>
<dbReference type="Gene3D" id="3.40.50.10190">
    <property type="entry name" value="BRCT domain"/>
    <property type="match status" value="1"/>
</dbReference>
<dbReference type="CDD" id="cd17719">
    <property type="entry name" value="BRCT_Rev1"/>
    <property type="match status" value="1"/>
</dbReference>